<dbReference type="OrthoDB" id="10022521at2759"/>
<dbReference type="AlphaFoldDB" id="A0A9W6F8T0"/>
<sequence length="436" mass="47280">MQLFDKCRSQVRLSKPRLLAATVLLLLLTVNLGSLALKRFRPVFDIQSHAVKTASGRSSGVSRRSVRSRVASSDELLRGDPAPNSPAAGGNTPHSILSKSMELLSGGKYEDIDGIEAVWQAPPAGTPRRGVVFIAHGCNHGAIDFWPRSSSCPKCIGLPEEMNVTLHCLLRGYAVVAVSSAAREGSRCWQSPFGGGGGDPWDYNQGSAPVDWMRVRRVLDVLLPREQLSPSSSPSLALPLFAVGASSGGAFVLGLPLVMPGAWAGLAVQIMGGPPGLLRRYRSLNQSAPWPPTMFVHMPRDQNLAQLVEANLEELGEGGVRTHEIRVRPQPLTPLYLAQRCAPEVDERTSRAVYDALKSADYLDARGFLRHNPRSPYPPGGGWRAILRAAGLEGLRLQPDASPISEELNLLYAGHELTSETTTDMLDWLEQQVQQQ</sequence>
<dbReference type="PANTHER" id="PTHR35128">
    <property type="entry name" value="SECRETION-REGULATING GUANINE NUCLEOTIDE EXCHANGE FACTOR"/>
    <property type="match status" value="1"/>
</dbReference>
<dbReference type="Proteomes" id="UP001165080">
    <property type="component" value="Unassembled WGS sequence"/>
</dbReference>
<protein>
    <submittedName>
        <fullName evidence="2">Uncharacterized protein</fullName>
    </submittedName>
</protein>
<keyword evidence="3" id="KW-1185">Reference proteome</keyword>
<evidence type="ECO:0000256" key="1">
    <source>
        <dbReference type="SAM" id="MobiDB-lite"/>
    </source>
</evidence>
<comment type="caution">
    <text evidence="2">The sequence shown here is derived from an EMBL/GenBank/DDBJ whole genome shotgun (WGS) entry which is preliminary data.</text>
</comment>
<dbReference type="InterPro" id="IPR029058">
    <property type="entry name" value="AB_hydrolase_fold"/>
</dbReference>
<organism evidence="2 3">
    <name type="scientific">Pleodorina starrii</name>
    <dbReference type="NCBI Taxonomy" id="330485"/>
    <lineage>
        <taxon>Eukaryota</taxon>
        <taxon>Viridiplantae</taxon>
        <taxon>Chlorophyta</taxon>
        <taxon>core chlorophytes</taxon>
        <taxon>Chlorophyceae</taxon>
        <taxon>CS clade</taxon>
        <taxon>Chlamydomonadales</taxon>
        <taxon>Volvocaceae</taxon>
        <taxon>Pleodorina</taxon>
    </lineage>
</organism>
<feature type="region of interest" description="Disordered" evidence="1">
    <location>
        <begin position="57"/>
        <end position="93"/>
    </location>
</feature>
<reference evidence="2 3" key="1">
    <citation type="journal article" date="2023" name="Commun. Biol.">
        <title>Reorganization of the ancestral sex-determining regions during the evolution of trioecy in Pleodorina starrii.</title>
        <authorList>
            <person name="Takahashi K."/>
            <person name="Suzuki S."/>
            <person name="Kawai-Toyooka H."/>
            <person name="Yamamoto K."/>
            <person name="Hamaji T."/>
            <person name="Ootsuki R."/>
            <person name="Yamaguchi H."/>
            <person name="Kawachi M."/>
            <person name="Higashiyama T."/>
            <person name="Nozaki H."/>
        </authorList>
    </citation>
    <scope>NUCLEOTIDE SEQUENCE [LARGE SCALE GENOMIC DNA]</scope>
    <source>
        <strain evidence="2 3">NIES-4479</strain>
    </source>
</reference>
<evidence type="ECO:0000313" key="2">
    <source>
        <dbReference type="EMBL" id="GLC60599.1"/>
    </source>
</evidence>
<feature type="compositionally biased region" description="Low complexity" evidence="1">
    <location>
        <begin position="57"/>
        <end position="73"/>
    </location>
</feature>
<proteinExistence type="predicted"/>
<name>A0A9W6F8T0_9CHLO</name>
<dbReference type="PANTHER" id="PTHR35128:SF1">
    <property type="entry name" value="SECRETION-REGULATING GUANINE NUCLEOTIDE EXCHANGE FACTOR"/>
    <property type="match status" value="1"/>
</dbReference>
<gene>
    <name evidence="2" type="primary">PLEST011530</name>
    <name evidence="2" type="ORF">PLESTB_001632400</name>
</gene>
<dbReference type="EMBL" id="BRXU01000036">
    <property type="protein sequence ID" value="GLC60599.1"/>
    <property type="molecule type" value="Genomic_DNA"/>
</dbReference>
<dbReference type="Gene3D" id="3.40.50.1820">
    <property type="entry name" value="alpha/beta hydrolase"/>
    <property type="match status" value="1"/>
</dbReference>
<accession>A0A9W6F8T0</accession>
<evidence type="ECO:0000313" key="3">
    <source>
        <dbReference type="Proteomes" id="UP001165080"/>
    </source>
</evidence>
<dbReference type="SUPFAM" id="SSF53474">
    <property type="entry name" value="alpha/beta-Hydrolases"/>
    <property type="match status" value="1"/>
</dbReference>